<dbReference type="EMBL" id="JAGKQM010000016">
    <property type="protein sequence ID" value="KAH0875788.1"/>
    <property type="molecule type" value="Genomic_DNA"/>
</dbReference>
<dbReference type="Proteomes" id="UP000824890">
    <property type="component" value="Unassembled WGS sequence"/>
</dbReference>
<dbReference type="SMART" id="SM00452">
    <property type="entry name" value="STI"/>
    <property type="match status" value="2"/>
</dbReference>
<feature type="transmembrane region" description="Helical" evidence="1">
    <location>
        <begin position="74"/>
        <end position="95"/>
    </location>
</feature>
<dbReference type="PRINTS" id="PR00291">
    <property type="entry name" value="KUNITZINHBTR"/>
</dbReference>
<keyword evidence="3" id="KW-1185">Reference proteome</keyword>
<accession>A0ABQ7Z6N4</accession>
<dbReference type="Gene3D" id="2.80.10.50">
    <property type="match status" value="2"/>
</dbReference>
<dbReference type="PANTHER" id="PTHR33107">
    <property type="entry name" value="KUNITZ TRYPSIN INHIBITOR 2"/>
    <property type="match status" value="1"/>
</dbReference>
<dbReference type="InterPro" id="IPR002160">
    <property type="entry name" value="Prot_inh_Kunz-lg"/>
</dbReference>
<keyword evidence="1" id="KW-0812">Transmembrane</keyword>
<dbReference type="PANTHER" id="PTHR33107:SF68">
    <property type="entry name" value="TRYPSIN INHIBITOR"/>
    <property type="match status" value="1"/>
</dbReference>
<dbReference type="CDD" id="cd23366">
    <property type="entry name" value="beta-trefoil_STI_AtTPI-like"/>
    <property type="match status" value="2"/>
</dbReference>
<organism evidence="2 3">
    <name type="scientific">Brassica napus</name>
    <name type="common">Rape</name>
    <dbReference type="NCBI Taxonomy" id="3708"/>
    <lineage>
        <taxon>Eukaryota</taxon>
        <taxon>Viridiplantae</taxon>
        <taxon>Streptophyta</taxon>
        <taxon>Embryophyta</taxon>
        <taxon>Tracheophyta</taxon>
        <taxon>Spermatophyta</taxon>
        <taxon>Magnoliopsida</taxon>
        <taxon>eudicotyledons</taxon>
        <taxon>Gunneridae</taxon>
        <taxon>Pentapetalae</taxon>
        <taxon>rosids</taxon>
        <taxon>malvids</taxon>
        <taxon>Brassicales</taxon>
        <taxon>Brassicaceae</taxon>
        <taxon>Brassiceae</taxon>
        <taxon>Brassica</taxon>
    </lineage>
</organism>
<sequence length="560" mass="62013">MENSSGRERVQRLYEAEMREQNGDGIGGPWLTHRRSRGLNPAEETAEPVGVLQRIKADKGKEPWVKRKTMNPMFYFLIALTAVLAATANAGGPVLDIDDEIIFDGSYYVIPAFFGADGGGLTLSPLGNKQCPLYIGQKASDANMGIPVRFSNWKSRVGFVPESENLNIEMDVKATICVQSTYWWVAASGMPIVETLIAAGPKPEPRKDSSKSFFQVKKNEDFFRGYNIVFCPNDKDCIDVGVFVDKDGVRRLTLSSTPFPVMFVGATETETLSKTIPPNRFASPNTKMFTATKNIEMDTKPPICGLVVTRKPEPGEDSKWSFFQIKKGGDRLQDCSLCYHKLLLQCRDIYGRRWCSAFGFKFFAIPAAVLATTANAGGPVLDTDGDFILDGGSYYVLPIFSGGGLTLTPRGGNQCPLYLGQEYSDVNRGIPVRFSNCRSKFGFVLESVNLNIEMDVKATICVQSTYWWVAESDIAIKKFFVVAGPKPEPGEESLKSFFQIKKTKYFHNGYTIAFCPNDNDCIDVGIFIDEYGVWRVALSPTPFPVMFVKATGTETSSKTM</sequence>
<dbReference type="InterPro" id="IPR011065">
    <property type="entry name" value="Kunitz_inhibitor_STI-like_sf"/>
</dbReference>
<keyword evidence="1" id="KW-0472">Membrane</keyword>
<keyword evidence="1" id="KW-1133">Transmembrane helix</keyword>
<evidence type="ECO:0000313" key="3">
    <source>
        <dbReference type="Proteomes" id="UP000824890"/>
    </source>
</evidence>
<gene>
    <name evidence="2" type="ORF">HID58_073150</name>
</gene>
<comment type="caution">
    <text evidence="2">The sequence shown here is derived from an EMBL/GenBank/DDBJ whole genome shotgun (WGS) entry which is preliminary data.</text>
</comment>
<dbReference type="SUPFAM" id="SSF50386">
    <property type="entry name" value="STI-like"/>
    <property type="match status" value="2"/>
</dbReference>
<name>A0ABQ7Z6N4_BRANA</name>
<evidence type="ECO:0000256" key="1">
    <source>
        <dbReference type="SAM" id="Phobius"/>
    </source>
</evidence>
<evidence type="ECO:0000313" key="2">
    <source>
        <dbReference type="EMBL" id="KAH0875788.1"/>
    </source>
</evidence>
<dbReference type="PROSITE" id="PS00283">
    <property type="entry name" value="SOYBEAN_KUNITZ"/>
    <property type="match status" value="1"/>
</dbReference>
<proteinExistence type="predicted"/>
<protein>
    <submittedName>
        <fullName evidence="2">Uncharacterized protein</fullName>
    </submittedName>
</protein>
<reference evidence="2 3" key="1">
    <citation type="submission" date="2021-05" db="EMBL/GenBank/DDBJ databases">
        <title>Genome Assembly of Synthetic Allotetraploid Brassica napus Reveals Homoeologous Exchanges between Subgenomes.</title>
        <authorList>
            <person name="Davis J.T."/>
        </authorList>
    </citation>
    <scope>NUCLEOTIDE SEQUENCE [LARGE SCALE GENOMIC DNA]</scope>
    <source>
        <strain evidence="3">cv. Da-Ae</strain>
        <tissue evidence="2">Seedling</tissue>
    </source>
</reference>
<dbReference type="Pfam" id="PF00197">
    <property type="entry name" value="Kunitz_legume"/>
    <property type="match status" value="2"/>
</dbReference>